<dbReference type="OrthoDB" id="1137549at2759"/>
<dbReference type="InParanoid" id="A0A2P5AAY0"/>
<name>A0A2P5AAY0_TREOI</name>
<dbReference type="InterPro" id="IPR050942">
    <property type="entry name" value="F-box_BR-signaling"/>
</dbReference>
<accession>A0A2P5AAY0</accession>
<dbReference type="InterPro" id="IPR005174">
    <property type="entry name" value="KIB1-4_b-propeller"/>
</dbReference>
<organism evidence="3 4">
    <name type="scientific">Trema orientale</name>
    <name type="common">Charcoal tree</name>
    <name type="synonym">Celtis orientalis</name>
    <dbReference type="NCBI Taxonomy" id="63057"/>
    <lineage>
        <taxon>Eukaryota</taxon>
        <taxon>Viridiplantae</taxon>
        <taxon>Streptophyta</taxon>
        <taxon>Embryophyta</taxon>
        <taxon>Tracheophyta</taxon>
        <taxon>Spermatophyta</taxon>
        <taxon>Magnoliopsida</taxon>
        <taxon>eudicotyledons</taxon>
        <taxon>Gunneridae</taxon>
        <taxon>Pentapetalae</taxon>
        <taxon>rosids</taxon>
        <taxon>fabids</taxon>
        <taxon>Rosales</taxon>
        <taxon>Cannabaceae</taxon>
        <taxon>Trema</taxon>
    </lineage>
</organism>
<proteinExistence type="predicted"/>
<dbReference type="AlphaFoldDB" id="A0A2P5AAY0"/>
<evidence type="ECO:0000259" key="2">
    <source>
        <dbReference type="Pfam" id="PF03478"/>
    </source>
</evidence>
<sequence>MELLKDCLLFSLVCHPWLCVAEDNQGKLVTLSRHQVPMLLFPSSESKENDEWSIYNVLDNKFLSWNLVLPLYDRPFTGTSEGWLVTINENLSLTLHKPFAESNENTIIHLPPLFPPLDDKKVMELTSQYRHEYIFKMTIFTPDPVANPKDLIVIVIYDYVKELAYFRPTKDSTWIRVEGDEGSSYDDILHYKNKFYAITTRKGALVSFDVTDSNNFDTKLVADGIPSDNEEDGYYDDDGIEKYSFHKRYLAESFEGDLLHVKRYLRFTEVNETKMFRVFKWNMDLCKWVEIKSLGDNALFIGDNTSVSVLASDFVGCQKNSIYFTHDRDTTKFGPEGPVDLGVYNFGTGVCTRGFTIDEATIAKMKNSIYFTHDRDTTMFGPEGPVDLGVYNFGTGVCTRGFTIDEATIAKMVAGPAPIW</sequence>
<gene>
    <name evidence="3" type="ORF">TorRG33x02_354550</name>
</gene>
<comment type="caution">
    <text evidence="3">The sequence shown here is derived from an EMBL/GenBank/DDBJ whole genome shotgun (WGS) entry which is preliminary data.</text>
</comment>
<reference evidence="4" key="1">
    <citation type="submission" date="2016-06" db="EMBL/GenBank/DDBJ databases">
        <title>Parallel loss of symbiosis genes in relatives of nitrogen-fixing non-legume Parasponia.</title>
        <authorList>
            <person name="Van Velzen R."/>
            <person name="Holmer R."/>
            <person name="Bu F."/>
            <person name="Rutten L."/>
            <person name="Van Zeijl A."/>
            <person name="Liu W."/>
            <person name="Santuari L."/>
            <person name="Cao Q."/>
            <person name="Sharma T."/>
            <person name="Shen D."/>
            <person name="Roswanjaya Y."/>
            <person name="Wardhani T."/>
            <person name="Kalhor M.S."/>
            <person name="Jansen J."/>
            <person name="Van den Hoogen J."/>
            <person name="Gungor B."/>
            <person name="Hartog M."/>
            <person name="Hontelez J."/>
            <person name="Verver J."/>
            <person name="Yang W.-C."/>
            <person name="Schijlen E."/>
            <person name="Repin R."/>
            <person name="Schilthuizen M."/>
            <person name="Schranz E."/>
            <person name="Heidstra R."/>
            <person name="Miyata K."/>
            <person name="Fedorova E."/>
            <person name="Kohlen W."/>
            <person name="Bisseling T."/>
            <person name="Smit S."/>
            <person name="Geurts R."/>
        </authorList>
    </citation>
    <scope>NUCLEOTIDE SEQUENCE [LARGE SCALE GENOMIC DNA]</scope>
    <source>
        <strain evidence="4">cv. RG33-2</strain>
    </source>
</reference>
<feature type="non-terminal residue" evidence="3">
    <location>
        <position position="420"/>
    </location>
</feature>
<evidence type="ECO:0000313" key="4">
    <source>
        <dbReference type="Proteomes" id="UP000237000"/>
    </source>
</evidence>
<dbReference type="PANTHER" id="PTHR44259">
    <property type="entry name" value="OS07G0183000 PROTEIN-RELATED"/>
    <property type="match status" value="1"/>
</dbReference>
<keyword evidence="1" id="KW-0732">Signal</keyword>
<keyword evidence="4" id="KW-1185">Reference proteome</keyword>
<feature type="signal peptide" evidence="1">
    <location>
        <begin position="1"/>
        <end position="21"/>
    </location>
</feature>
<feature type="chain" id="PRO_5015173146" description="KIB1-4 beta-propeller domain-containing protein" evidence="1">
    <location>
        <begin position="22"/>
        <end position="420"/>
    </location>
</feature>
<evidence type="ECO:0000313" key="3">
    <source>
        <dbReference type="EMBL" id="PON33696.1"/>
    </source>
</evidence>
<dbReference type="EMBL" id="JXTC01000991">
    <property type="protein sequence ID" value="PON33696.1"/>
    <property type="molecule type" value="Genomic_DNA"/>
</dbReference>
<feature type="domain" description="KIB1-4 beta-propeller" evidence="2">
    <location>
        <begin position="55"/>
        <end position="345"/>
    </location>
</feature>
<dbReference type="STRING" id="63057.A0A2P5AAY0"/>
<dbReference type="Pfam" id="PF03478">
    <property type="entry name" value="Beta-prop_KIB1-4"/>
    <property type="match status" value="1"/>
</dbReference>
<dbReference type="Proteomes" id="UP000237000">
    <property type="component" value="Unassembled WGS sequence"/>
</dbReference>
<evidence type="ECO:0000256" key="1">
    <source>
        <dbReference type="SAM" id="SignalP"/>
    </source>
</evidence>
<protein>
    <recommendedName>
        <fullName evidence="2">KIB1-4 beta-propeller domain-containing protein</fullName>
    </recommendedName>
</protein>
<dbReference type="PANTHER" id="PTHR44259:SF107">
    <property type="entry name" value="F-BOX PROTEIN SKIP23-LIKE"/>
    <property type="match status" value="1"/>
</dbReference>